<evidence type="ECO:0000259" key="7">
    <source>
        <dbReference type="PROSITE" id="PS50109"/>
    </source>
</evidence>
<gene>
    <name evidence="9" type="ORF">HELGO_WM12226</name>
</gene>
<dbReference type="InterPro" id="IPR036097">
    <property type="entry name" value="HisK_dim/P_sf"/>
</dbReference>
<proteinExistence type="predicted"/>
<dbReference type="CDD" id="cd17546">
    <property type="entry name" value="REC_hyHK_CKI1_RcsC-like"/>
    <property type="match status" value="1"/>
</dbReference>
<dbReference type="InterPro" id="IPR001789">
    <property type="entry name" value="Sig_transdc_resp-reg_receiver"/>
</dbReference>
<organism evidence="9">
    <name type="scientific">uncultured Sulfurovum sp</name>
    <dbReference type="NCBI Taxonomy" id="269237"/>
    <lineage>
        <taxon>Bacteria</taxon>
        <taxon>Pseudomonadati</taxon>
        <taxon>Campylobacterota</taxon>
        <taxon>Epsilonproteobacteria</taxon>
        <taxon>Campylobacterales</taxon>
        <taxon>Sulfurovaceae</taxon>
        <taxon>Sulfurovum</taxon>
        <taxon>environmental samples</taxon>
    </lineage>
</organism>
<dbReference type="SUPFAM" id="SSF55874">
    <property type="entry name" value="ATPase domain of HSP90 chaperone/DNA topoisomerase II/histidine kinase"/>
    <property type="match status" value="1"/>
</dbReference>
<evidence type="ECO:0000256" key="4">
    <source>
        <dbReference type="ARBA" id="ARBA00023012"/>
    </source>
</evidence>
<feature type="domain" description="Response regulatory" evidence="8">
    <location>
        <begin position="310"/>
        <end position="424"/>
    </location>
</feature>
<dbReference type="Gene3D" id="1.10.287.130">
    <property type="match status" value="1"/>
</dbReference>
<keyword evidence="4" id="KW-0902">Two-component regulatory system</keyword>
<dbReference type="CDD" id="cd16922">
    <property type="entry name" value="HATPase_EvgS-ArcB-TorS-like"/>
    <property type="match status" value="1"/>
</dbReference>
<dbReference type="EMBL" id="CACVAP010000030">
    <property type="protein sequence ID" value="CAA6800258.1"/>
    <property type="molecule type" value="Genomic_DNA"/>
</dbReference>
<feature type="domain" description="Histidine kinase" evidence="7">
    <location>
        <begin position="69"/>
        <end position="289"/>
    </location>
</feature>
<dbReference type="Pfam" id="PF02518">
    <property type="entry name" value="HATPase_c"/>
    <property type="match status" value="1"/>
</dbReference>
<keyword evidence="9" id="KW-0808">Transferase</keyword>
<dbReference type="PROSITE" id="PS50110">
    <property type="entry name" value="RESPONSE_REGULATORY"/>
    <property type="match status" value="1"/>
</dbReference>
<evidence type="ECO:0000256" key="1">
    <source>
        <dbReference type="ARBA" id="ARBA00000085"/>
    </source>
</evidence>
<sequence>MDDERIKRIVNRERNARKESERLLEEKSSELYEINQNLEKLVTERTEKLTTALKNANIAMKTKDDFVSNMSHEIRTPLNAIMGFVEIMKSTEYEEIAFANYLNIIHDSSESLLKIINDILDFSKLQSGQFKISHIEVNLKEKLEHGYSLFANLAKEKDIDFFITFSKDFPKALLVDDIRIMQIVSNFVSNALKFTPKRGTVSIKASYAHATGELIVKIVDTGIGIKESAQGKIFNSFEQEDRTVTREYGGTGLGLSISKQLIELMSGKIVFKSIHGKGSVFGFQIPLKIVEETKKVVKVEKTGIENFEGKILVAEDNEVNILLISLLLEQFSVPFDVVENGLLAIEAVKNETYNLVLMDNQMPKLSGKDATIEIRKFDKDIPIVALSASALKTEKEEFLDVGMNDVLTKPINQVELLDILEKYPNC</sequence>
<dbReference type="Gene3D" id="3.30.565.10">
    <property type="entry name" value="Histidine kinase-like ATPase, C-terminal domain"/>
    <property type="match status" value="1"/>
</dbReference>
<dbReference type="PANTHER" id="PTHR45339">
    <property type="entry name" value="HYBRID SIGNAL TRANSDUCTION HISTIDINE KINASE J"/>
    <property type="match status" value="1"/>
</dbReference>
<dbReference type="EC" id="2.7.13.3" evidence="2"/>
<dbReference type="PRINTS" id="PR00344">
    <property type="entry name" value="BCTRLSENSOR"/>
</dbReference>
<dbReference type="InterPro" id="IPR036890">
    <property type="entry name" value="HATPase_C_sf"/>
</dbReference>
<protein>
    <recommendedName>
        <fullName evidence="2">histidine kinase</fullName>
        <ecNumber evidence="2">2.7.13.3</ecNumber>
    </recommendedName>
</protein>
<feature type="coiled-coil region" evidence="6">
    <location>
        <begin position="6"/>
        <end position="44"/>
    </location>
</feature>
<dbReference type="InterPro" id="IPR005467">
    <property type="entry name" value="His_kinase_dom"/>
</dbReference>
<name>A0A6S6S780_9BACT</name>
<dbReference type="Gene3D" id="3.40.50.2300">
    <property type="match status" value="1"/>
</dbReference>
<dbReference type="FunFam" id="3.30.565.10:FF:000010">
    <property type="entry name" value="Sensor histidine kinase RcsC"/>
    <property type="match status" value="1"/>
</dbReference>
<dbReference type="PROSITE" id="PS50109">
    <property type="entry name" value="HIS_KIN"/>
    <property type="match status" value="1"/>
</dbReference>
<dbReference type="InterPro" id="IPR003661">
    <property type="entry name" value="HisK_dim/P_dom"/>
</dbReference>
<dbReference type="Pfam" id="PF00072">
    <property type="entry name" value="Response_reg"/>
    <property type="match status" value="1"/>
</dbReference>
<dbReference type="SUPFAM" id="SSF52172">
    <property type="entry name" value="CheY-like"/>
    <property type="match status" value="1"/>
</dbReference>
<dbReference type="SMART" id="SM00387">
    <property type="entry name" value="HATPase_c"/>
    <property type="match status" value="1"/>
</dbReference>
<evidence type="ECO:0000313" key="9">
    <source>
        <dbReference type="EMBL" id="CAA6800258.1"/>
    </source>
</evidence>
<dbReference type="AlphaFoldDB" id="A0A6S6S780"/>
<comment type="catalytic activity">
    <reaction evidence="1">
        <text>ATP + protein L-histidine = ADP + protein N-phospho-L-histidine.</text>
        <dbReference type="EC" id="2.7.13.3"/>
    </reaction>
</comment>
<reference evidence="9" key="1">
    <citation type="submission" date="2020-01" db="EMBL/GenBank/DDBJ databases">
        <authorList>
            <person name="Meier V. D."/>
            <person name="Meier V D."/>
        </authorList>
    </citation>
    <scope>NUCLEOTIDE SEQUENCE</scope>
    <source>
        <strain evidence="9">HLG_WM_MAG_06</strain>
    </source>
</reference>
<dbReference type="Pfam" id="PF00512">
    <property type="entry name" value="HisKA"/>
    <property type="match status" value="1"/>
</dbReference>
<dbReference type="SMART" id="SM00448">
    <property type="entry name" value="REC"/>
    <property type="match status" value="1"/>
</dbReference>
<evidence type="ECO:0000256" key="2">
    <source>
        <dbReference type="ARBA" id="ARBA00012438"/>
    </source>
</evidence>
<feature type="modified residue" description="4-aspartylphosphate" evidence="5">
    <location>
        <position position="359"/>
    </location>
</feature>
<evidence type="ECO:0000256" key="3">
    <source>
        <dbReference type="ARBA" id="ARBA00022553"/>
    </source>
</evidence>
<dbReference type="InterPro" id="IPR011006">
    <property type="entry name" value="CheY-like_superfamily"/>
</dbReference>
<keyword evidence="3 5" id="KW-0597">Phosphoprotein</keyword>
<evidence type="ECO:0000256" key="5">
    <source>
        <dbReference type="PROSITE-ProRule" id="PRU00169"/>
    </source>
</evidence>
<dbReference type="CDD" id="cd00082">
    <property type="entry name" value="HisKA"/>
    <property type="match status" value="1"/>
</dbReference>
<keyword evidence="6" id="KW-0175">Coiled coil</keyword>
<dbReference type="InterPro" id="IPR003594">
    <property type="entry name" value="HATPase_dom"/>
</dbReference>
<dbReference type="SMART" id="SM00388">
    <property type="entry name" value="HisKA"/>
    <property type="match status" value="1"/>
</dbReference>
<evidence type="ECO:0000259" key="8">
    <source>
        <dbReference type="PROSITE" id="PS50110"/>
    </source>
</evidence>
<evidence type="ECO:0000256" key="6">
    <source>
        <dbReference type="SAM" id="Coils"/>
    </source>
</evidence>
<keyword evidence="9" id="KW-0418">Kinase</keyword>
<dbReference type="InterPro" id="IPR004358">
    <property type="entry name" value="Sig_transdc_His_kin-like_C"/>
</dbReference>
<accession>A0A6S6S780</accession>
<dbReference type="PANTHER" id="PTHR45339:SF1">
    <property type="entry name" value="HYBRID SIGNAL TRANSDUCTION HISTIDINE KINASE J"/>
    <property type="match status" value="1"/>
</dbReference>
<dbReference type="SUPFAM" id="SSF47384">
    <property type="entry name" value="Homodimeric domain of signal transducing histidine kinase"/>
    <property type="match status" value="1"/>
</dbReference>
<dbReference type="GO" id="GO:0000155">
    <property type="term" value="F:phosphorelay sensor kinase activity"/>
    <property type="evidence" value="ECO:0007669"/>
    <property type="project" value="InterPro"/>
</dbReference>